<evidence type="ECO:0000313" key="3">
    <source>
        <dbReference type="Proteomes" id="UP001189429"/>
    </source>
</evidence>
<feature type="compositionally biased region" description="Basic and acidic residues" evidence="1">
    <location>
        <begin position="337"/>
        <end position="351"/>
    </location>
</feature>
<evidence type="ECO:0000313" key="2">
    <source>
        <dbReference type="EMBL" id="CAK0823522.1"/>
    </source>
</evidence>
<feature type="region of interest" description="Disordered" evidence="1">
    <location>
        <begin position="327"/>
        <end position="474"/>
    </location>
</feature>
<proteinExistence type="predicted"/>
<dbReference type="EMBL" id="CAUYUJ010008302">
    <property type="protein sequence ID" value="CAK0823522.1"/>
    <property type="molecule type" value="Genomic_DNA"/>
</dbReference>
<sequence>DALVAVEPSAAPMAGEDYGACFLCCQSIGNESELMVIKEGSESVARVVCHKKCNSLKKRVQSLRAGNSDFEAFGEIEGAARAAFYANAANKYGADLAQHMAETMEAKLTEQHEANFKESGDFVEIGEARQLAQFKNNPEAFDRLLERAPRKKCEWTDIEYVYIPTYRFEQNKRLLNENIRARTISGEKKLKRPKALAAPPMKRLKEPTAGPALPKGILNKCDKMEGRLTEHIMQAAETLALAHSPQAQGYVGPRPLEVADASNKKLETYLAELKNLRACDGTTKEILEAKIEHGNAMLNAHIDIITKIEGALEDVAQEVLVSQALDEAGTEGAADARGLKCREPPMAHEATESVSDDEFDGWMWSDVRNDGVVADGGSDGGSECGSGSARSHGSLSASTLELDRSAKVEGSQGAASANEGGGADMSPGKRVKITPKRAAAEAGRPKGRGKGKGKGKSKAKAKGKAKARARGGMA</sequence>
<protein>
    <submittedName>
        <fullName evidence="2">Uncharacterized protein</fullName>
    </submittedName>
</protein>
<accession>A0ABN9RYH8</accession>
<dbReference type="Proteomes" id="UP001189429">
    <property type="component" value="Unassembled WGS sequence"/>
</dbReference>
<feature type="compositionally biased region" description="Basic residues" evidence="1">
    <location>
        <begin position="445"/>
        <end position="474"/>
    </location>
</feature>
<evidence type="ECO:0000256" key="1">
    <source>
        <dbReference type="SAM" id="MobiDB-lite"/>
    </source>
</evidence>
<gene>
    <name evidence="2" type="ORF">PCOR1329_LOCUS24201</name>
</gene>
<feature type="non-terminal residue" evidence="2">
    <location>
        <position position="1"/>
    </location>
</feature>
<name>A0ABN9RYH8_9DINO</name>
<reference evidence="2" key="1">
    <citation type="submission" date="2023-10" db="EMBL/GenBank/DDBJ databases">
        <authorList>
            <person name="Chen Y."/>
            <person name="Shah S."/>
            <person name="Dougan E. K."/>
            <person name="Thang M."/>
            <person name="Chan C."/>
        </authorList>
    </citation>
    <scope>NUCLEOTIDE SEQUENCE [LARGE SCALE GENOMIC DNA]</scope>
</reference>
<feature type="compositionally biased region" description="Polar residues" evidence="1">
    <location>
        <begin position="389"/>
        <end position="399"/>
    </location>
</feature>
<comment type="caution">
    <text evidence="2">The sequence shown here is derived from an EMBL/GenBank/DDBJ whole genome shotgun (WGS) entry which is preliminary data.</text>
</comment>
<keyword evidence="3" id="KW-1185">Reference proteome</keyword>
<organism evidence="2 3">
    <name type="scientific">Prorocentrum cordatum</name>
    <dbReference type="NCBI Taxonomy" id="2364126"/>
    <lineage>
        <taxon>Eukaryota</taxon>
        <taxon>Sar</taxon>
        <taxon>Alveolata</taxon>
        <taxon>Dinophyceae</taxon>
        <taxon>Prorocentrales</taxon>
        <taxon>Prorocentraceae</taxon>
        <taxon>Prorocentrum</taxon>
    </lineage>
</organism>